<keyword evidence="6 7" id="KW-0472">Membrane</keyword>
<evidence type="ECO:0000256" key="4">
    <source>
        <dbReference type="ARBA" id="ARBA00022824"/>
    </source>
</evidence>
<keyword evidence="4" id="KW-0256">Endoplasmic reticulum</keyword>
<feature type="transmembrane region" description="Helical" evidence="7">
    <location>
        <begin position="79"/>
        <end position="96"/>
    </location>
</feature>
<dbReference type="PANTHER" id="PTHR20955:SF1">
    <property type="entry name" value="PROTEIN JAGUNAL HOMOLOG 1"/>
    <property type="match status" value="1"/>
</dbReference>
<evidence type="ECO:0000256" key="6">
    <source>
        <dbReference type="ARBA" id="ARBA00023136"/>
    </source>
</evidence>
<dbReference type="InterPro" id="IPR009787">
    <property type="entry name" value="Jagunal"/>
</dbReference>
<proteinExistence type="inferred from homology"/>
<feature type="transmembrane region" description="Helical" evidence="7">
    <location>
        <begin position="35"/>
        <end position="59"/>
    </location>
</feature>
<keyword evidence="3 7" id="KW-0812">Transmembrane</keyword>
<protein>
    <recommendedName>
        <fullName evidence="10">Protein jagunal</fullName>
    </recommendedName>
</protein>
<keyword evidence="9" id="KW-1185">Reference proteome</keyword>
<sequence>MSSKGVRAAGTDGSDFEHRETVASRYKTSLKFKSYLRVVTWLSLLLWSLMGLKLLNHLAEQYEILIPDIAEWAIPEPLGWEYVYLLSFIPSVFGLLSLSHNRLPYLNILFYGIPLVSVTPVVAAAGYMAQDFISFGTTHKSKDIFLGYPLVWLWFVFFALALQLHLLQLFFALQLRRAWHKTVSTRSQ</sequence>
<reference evidence="9" key="1">
    <citation type="submission" date="2017-01" db="EMBL/GenBank/DDBJ databases">
        <title>Comparative genomics of anhydrobiosis in the tardigrade Hypsibius dujardini.</title>
        <authorList>
            <person name="Yoshida Y."/>
            <person name="Koutsovoulos G."/>
            <person name="Laetsch D."/>
            <person name="Stevens L."/>
            <person name="Kumar S."/>
            <person name="Horikawa D."/>
            <person name="Ishino K."/>
            <person name="Komine S."/>
            <person name="Tomita M."/>
            <person name="Blaxter M."/>
            <person name="Arakawa K."/>
        </authorList>
    </citation>
    <scope>NUCLEOTIDE SEQUENCE [LARGE SCALE GENOMIC DNA]</scope>
    <source>
        <strain evidence="9">Z151</strain>
    </source>
</reference>
<name>A0A1W0X783_HYPEX</name>
<comment type="subcellular location">
    <subcellularLocation>
        <location evidence="1">Endoplasmic reticulum membrane</location>
        <topology evidence="1">Multi-pass membrane protein</topology>
    </subcellularLocation>
</comment>
<comment type="similarity">
    <text evidence="2">Belongs to the jagunal family.</text>
</comment>
<dbReference type="Proteomes" id="UP000192578">
    <property type="component" value="Unassembled WGS sequence"/>
</dbReference>
<evidence type="ECO:0000313" key="9">
    <source>
        <dbReference type="Proteomes" id="UP000192578"/>
    </source>
</evidence>
<dbReference type="Pfam" id="PF07086">
    <property type="entry name" value="Jagunal"/>
    <property type="match status" value="1"/>
</dbReference>
<evidence type="ECO:0000256" key="2">
    <source>
        <dbReference type="ARBA" id="ARBA00008462"/>
    </source>
</evidence>
<dbReference type="EMBL" id="MTYJ01000012">
    <property type="protein sequence ID" value="OQV23258.1"/>
    <property type="molecule type" value="Genomic_DNA"/>
</dbReference>
<keyword evidence="5 7" id="KW-1133">Transmembrane helix</keyword>
<organism evidence="8 9">
    <name type="scientific">Hypsibius exemplaris</name>
    <name type="common">Freshwater tardigrade</name>
    <dbReference type="NCBI Taxonomy" id="2072580"/>
    <lineage>
        <taxon>Eukaryota</taxon>
        <taxon>Metazoa</taxon>
        <taxon>Ecdysozoa</taxon>
        <taxon>Tardigrada</taxon>
        <taxon>Eutardigrada</taxon>
        <taxon>Parachela</taxon>
        <taxon>Hypsibioidea</taxon>
        <taxon>Hypsibiidae</taxon>
        <taxon>Hypsibius</taxon>
    </lineage>
</organism>
<dbReference type="GO" id="GO:0016192">
    <property type="term" value="P:vesicle-mediated transport"/>
    <property type="evidence" value="ECO:0007669"/>
    <property type="project" value="TreeGrafter"/>
</dbReference>
<comment type="caution">
    <text evidence="8">The sequence shown here is derived from an EMBL/GenBank/DDBJ whole genome shotgun (WGS) entry which is preliminary data.</text>
</comment>
<dbReference type="GO" id="GO:0005789">
    <property type="term" value="C:endoplasmic reticulum membrane"/>
    <property type="evidence" value="ECO:0007669"/>
    <property type="project" value="UniProtKB-SubCell"/>
</dbReference>
<evidence type="ECO:0000256" key="3">
    <source>
        <dbReference type="ARBA" id="ARBA00022692"/>
    </source>
</evidence>
<dbReference type="AlphaFoldDB" id="A0A1W0X783"/>
<gene>
    <name evidence="8" type="ORF">BV898_02713</name>
</gene>
<evidence type="ECO:0008006" key="10">
    <source>
        <dbReference type="Google" id="ProtNLM"/>
    </source>
</evidence>
<accession>A0A1W0X783</accession>
<dbReference type="OrthoDB" id="8914197at2759"/>
<dbReference type="GO" id="GO:0007029">
    <property type="term" value="P:endoplasmic reticulum organization"/>
    <property type="evidence" value="ECO:0007669"/>
    <property type="project" value="InterPro"/>
</dbReference>
<feature type="transmembrane region" description="Helical" evidence="7">
    <location>
        <begin position="150"/>
        <end position="173"/>
    </location>
</feature>
<evidence type="ECO:0000256" key="7">
    <source>
        <dbReference type="SAM" id="Phobius"/>
    </source>
</evidence>
<evidence type="ECO:0000313" key="8">
    <source>
        <dbReference type="EMBL" id="OQV23258.1"/>
    </source>
</evidence>
<evidence type="ECO:0000256" key="5">
    <source>
        <dbReference type="ARBA" id="ARBA00022989"/>
    </source>
</evidence>
<evidence type="ECO:0000256" key="1">
    <source>
        <dbReference type="ARBA" id="ARBA00004477"/>
    </source>
</evidence>
<feature type="transmembrane region" description="Helical" evidence="7">
    <location>
        <begin position="108"/>
        <end position="130"/>
    </location>
</feature>
<dbReference type="PANTHER" id="PTHR20955">
    <property type="entry name" value="PROTEIN JAGUNAL HOMOLOG 1"/>
    <property type="match status" value="1"/>
</dbReference>